<feature type="transmembrane region" description="Helical" evidence="6">
    <location>
        <begin position="129"/>
        <end position="148"/>
    </location>
</feature>
<dbReference type="PANTHER" id="PTHR22911:SF6">
    <property type="entry name" value="SOLUTE CARRIER FAMILY 35 MEMBER G1"/>
    <property type="match status" value="1"/>
</dbReference>
<protein>
    <submittedName>
        <fullName evidence="8">DMT family transporter</fullName>
    </submittedName>
</protein>
<feature type="transmembrane region" description="Helical" evidence="6">
    <location>
        <begin position="78"/>
        <end position="97"/>
    </location>
</feature>
<dbReference type="GO" id="GO:0016020">
    <property type="term" value="C:membrane"/>
    <property type="evidence" value="ECO:0007669"/>
    <property type="project" value="UniProtKB-SubCell"/>
</dbReference>
<dbReference type="InterPro" id="IPR000620">
    <property type="entry name" value="EamA_dom"/>
</dbReference>
<comment type="subcellular location">
    <subcellularLocation>
        <location evidence="1">Membrane</location>
        <topology evidence="1">Multi-pass membrane protein</topology>
    </subcellularLocation>
</comment>
<dbReference type="EMBL" id="VWPJ01000021">
    <property type="protein sequence ID" value="KAA5604198.1"/>
    <property type="molecule type" value="Genomic_DNA"/>
</dbReference>
<proteinExistence type="inferred from homology"/>
<evidence type="ECO:0000256" key="1">
    <source>
        <dbReference type="ARBA" id="ARBA00004141"/>
    </source>
</evidence>
<evidence type="ECO:0000256" key="2">
    <source>
        <dbReference type="ARBA" id="ARBA00009853"/>
    </source>
</evidence>
<dbReference type="PANTHER" id="PTHR22911">
    <property type="entry name" value="ACYL-MALONYL CONDENSING ENZYME-RELATED"/>
    <property type="match status" value="1"/>
</dbReference>
<name>A0A5M6I948_9PROT</name>
<feature type="transmembrane region" description="Helical" evidence="6">
    <location>
        <begin position="103"/>
        <end position="120"/>
    </location>
</feature>
<reference evidence="8 9" key="1">
    <citation type="submission" date="2019-09" db="EMBL/GenBank/DDBJ databases">
        <title>Genome sequence of Roseospira marina, one of the more divergent members of the non-sulfur purple photosynthetic bacterial family, the Rhodospirillaceae.</title>
        <authorList>
            <person name="Meyer T."/>
            <person name="Kyndt J."/>
        </authorList>
    </citation>
    <scope>NUCLEOTIDE SEQUENCE [LARGE SCALE GENOMIC DNA]</scope>
    <source>
        <strain evidence="8 9">DSM 15113</strain>
    </source>
</reference>
<keyword evidence="3 6" id="KW-0812">Transmembrane</keyword>
<organism evidence="8 9">
    <name type="scientific">Roseospira marina</name>
    <dbReference type="NCBI Taxonomy" id="140057"/>
    <lineage>
        <taxon>Bacteria</taxon>
        <taxon>Pseudomonadati</taxon>
        <taxon>Pseudomonadota</taxon>
        <taxon>Alphaproteobacteria</taxon>
        <taxon>Rhodospirillales</taxon>
        <taxon>Rhodospirillaceae</taxon>
        <taxon>Roseospira</taxon>
    </lineage>
</organism>
<evidence type="ECO:0000313" key="8">
    <source>
        <dbReference type="EMBL" id="KAA5604198.1"/>
    </source>
</evidence>
<gene>
    <name evidence="8" type="ORF">F1188_17175</name>
</gene>
<feature type="transmembrane region" description="Helical" evidence="6">
    <location>
        <begin position="43"/>
        <end position="66"/>
    </location>
</feature>
<evidence type="ECO:0000256" key="3">
    <source>
        <dbReference type="ARBA" id="ARBA00022692"/>
    </source>
</evidence>
<keyword evidence="4 6" id="KW-1133">Transmembrane helix</keyword>
<keyword evidence="5 6" id="KW-0472">Membrane</keyword>
<dbReference type="Proteomes" id="UP000324065">
    <property type="component" value="Unassembled WGS sequence"/>
</dbReference>
<evidence type="ECO:0000256" key="6">
    <source>
        <dbReference type="SAM" id="Phobius"/>
    </source>
</evidence>
<dbReference type="Pfam" id="PF00892">
    <property type="entry name" value="EamA"/>
    <property type="match status" value="1"/>
</dbReference>
<feature type="transmembrane region" description="Helical" evidence="6">
    <location>
        <begin position="154"/>
        <end position="175"/>
    </location>
</feature>
<comment type="caution">
    <text evidence="8">The sequence shown here is derived from an EMBL/GenBank/DDBJ whole genome shotgun (WGS) entry which is preliminary data.</text>
</comment>
<evidence type="ECO:0000313" key="9">
    <source>
        <dbReference type="Proteomes" id="UP000324065"/>
    </source>
</evidence>
<dbReference type="SUPFAM" id="SSF103481">
    <property type="entry name" value="Multidrug resistance efflux transporter EmrE"/>
    <property type="match status" value="2"/>
</dbReference>
<evidence type="ECO:0000259" key="7">
    <source>
        <dbReference type="Pfam" id="PF00892"/>
    </source>
</evidence>
<feature type="transmembrane region" description="Helical" evidence="6">
    <location>
        <begin position="187"/>
        <end position="211"/>
    </location>
</feature>
<dbReference type="InterPro" id="IPR037185">
    <property type="entry name" value="EmrE-like"/>
</dbReference>
<sequence length="306" mass="31981">MEWVHTRSEASGRYTRGLVWITIAVFLLSLSDALVKAVGDSLGLAQIVVLRSTIAALLIAGGLCLRSGRRVLRPRRPVWVWLRSACLTAMWLCYYAGLPMLSLPLAAACYYTSPVWMALLSRCVLKEAVGWRGGLAIALTLAGVVLAIDPRPATATPAVALPLAAAFFYALAGIITRSRCADEHPGAMALTLNVALIGAGALGLAGLALFAPAQATSFALAVWPPMAAAHWALIAVLGVFLAIITLAVAEAYRLAPTPVVGVFDTAYLLFAAVWSVLLFGALPSPQDALGLGLIAAGAGLLTLGRR</sequence>
<feature type="transmembrane region" description="Helical" evidence="6">
    <location>
        <begin position="288"/>
        <end position="304"/>
    </location>
</feature>
<evidence type="ECO:0000256" key="5">
    <source>
        <dbReference type="ARBA" id="ARBA00023136"/>
    </source>
</evidence>
<evidence type="ECO:0000256" key="4">
    <source>
        <dbReference type="ARBA" id="ARBA00022989"/>
    </source>
</evidence>
<keyword evidence="9" id="KW-1185">Reference proteome</keyword>
<feature type="transmembrane region" description="Helical" evidence="6">
    <location>
        <begin position="259"/>
        <end position="282"/>
    </location>
</feature>
<accession>A0A5M6I948</accession>
<feature type="transmembrane region" description="Helical" evidence="6">
    <location>
        <begin position="231"/>
        <end position="252"/>
    </location>
</feature>
<feature type="domain" description="EamA" evidence="7">
    <location>
        <begin position="16"/>
        <end position="147"/>
    </location>
</feature>
<dbReference type="OrthoDB" id="148351at2"/>
<dbReference type="RefSeq" id="WP_150063675.1">
    <property type="nucleotide sequence ID" value="NZ_JACHII010000020.1"/>
</dbReference>
<dbReference type="AlphaFoldDB" id="A0A5M6I948"/>
<comment type="similarity">
    <text evidence="2">Belongs to the drug/metabolite transporter (DMT) superfamily. 10 TMS drug/metabolite exporter (DME) (TC 2.A.7.3) family.</text>
</comment>